<reference evidence="2 3" key="1">
    <citation type="submission" date="2021-05" db="EMBL/GenBank/DDBJ databases">
        <title>Draft Whole Genome Sequencing Of Biosensor Chromobacterium violaceum Strain CV026 Reveals A Regulatory RNA In Chromobacterium violaceum Phenotype Regulatory Network.</title>
        <authorList>
            <person name="Hong K.W."/>
            <person name="Chan K.G."/>
            <person name="Chang C.-Y."/>
        </authorList>
    </citation>
    <scope>NUCLEOTIDE SEQUENCE [LARGE SCALE GENOMIC DNA]</scope>
    <source>
        <strain evidence="2 3">ATCC 31532</strain>
    </source>
</reference>
<dbReference type="Proteomes" id="UP000711178">
    <property type="component" value="Unassembled WGS sequence"/>
</dbReference>
<feature type="chain" id="PRO_5045998667" evidence="1">
    <location>
        <begin position="27"/>
        <end position="344"/>
    </location>
</feature>
<organism evidence="2 3">
    <name type="scientific">Chromobacterium subtsugae</name>
    <dbReference type="NCBI Taxonomy" id="251747"/>
    <lineage>
        <taxon>Bacteria</taxon>
        <taxon>Pseudomonadati</taxon>
        <taxon>Pseudomonadota</taxon>
        <taxon>Betaproteobacteria</taxon>
        <taxon>Neisseriales</taxon>
        <taxon>Chromobacteriaceae</taxon>
        <taxon>Chromobacterium</taxon>
    </lineage>
</organism>
<dbReference type="RefSeq" id="WP_043580072.1">
    <property type="nucleotide sequence ID" value="NZ_CP142381.1"/>
</dbReference>
<name>A0ABS7FF23_9NEIS</name>
<protein>
    <submittedName>
        <fullName evidence="2">Uncharacterized protein</fullName>
    </submittedName>
</protein>
<proteinExistence type="predicted"/>
<comment type="caution">
    <text evidence="2">The sequence shown here is derived from an EMBL/GenBank/DDBJ whole genome shotgun (WGS) entry which is preliminary data.</text>
</comment>
<dbReference type="EMBL" id="JAHDTB010000011">
    <property type="protein sequence ID" value="MBW8288678.1"/>
    <property type="molecule type" value="Genomic_DNA"/>
</dbReference>
<evidence type="ECO:0000256" key="1">
    <source>
        <dbReference type="SAM" id="SignalP"/>
    </source>
</evidence>
<gene>
    <name evidence="2" type="ORF">KIF53_13670</name>
</gene>
<keyword evidence="3" id="KW-1185">Reference proteome</keyword>
<accession>A0ABS7FF23</accession>
<sequence>MRPPRRWLARAALTLVLALPTAGSAAAPAEYRRPPEQTYLTFPEWYLVHSPAEYAGYLQSGAPPSGFPLFAHIGQFWQGYAAMTRETERYPFNGGYHLMVMVIGASTTIEYGIKGLYEQTVGRLAEASRGTGPMLPEERFAARYARDYVDFIRVDPWYQFDFFSRLRQLWQGSLPLDGNHPLRRWERRYLLSSELLAKGIYGQLIKLATRTVYDEAKPQTAVVLRHAPPASADRRNYIPQAAQDGLTPALLPRYQAFQDYSLWLARNGADFQEIAGNRGEILISLLAPDAWRAPGDGRLLLEQPILTQPGRKRALVAVPVGQLAGLLRLSAAQAGVDLEHVYDY</sequence>
<dbReference type="GeneID" id="89686367"/>
<evidence type="ECO:0000313" key="3">
    <source>
        <dbReference type="Proteomes" id="UP000711178"/>
    </source>
</evidence>
<keyword evidence="1" id="KW-0732">Signal</keyword>
<feature type="signal peptide" evidence="1">
    <location>
        <begin position="1"/>
        <end position="26"/>
    </location>
</feature>
<evidence type="ECO:0000313" key="2">
    <source>
        <dbReference type="EMBL" id="MBW8288678.1"/>
    </source>
</evidence>